<name>A0A931J0B5_9BURK</name>
<organism evidence="3 4">
    <name type="scientific">Inhella proteolytica</name>
    <dbReference type="NCBI Taxonomy" id="2795029"/>
    <lineage>
        <taxon>Bacteria</taxon>
        <taxon>Pseudomonadati</taxon>
        <taxon>Pseudomonadota</taxon>
        <taxon>Betaproteobacteria</taxon>
        <taxon>Burkholderiales</taxon>
        <taxon>Sphaerotilaceae</taxon>
        <taxon>Inhella</taxon>
    </lineage>
</organism>
<dbReference type="InterPro" id="IPR036188">
    <property type="entry name" value="FAD/NAD-bd_sf"/>
</dbReference>
<keyword evidence="2" id="KW-0274">FAD</keyword>
<dbReference type="GO" id="GO:0004497">
    <property type="term" value="F:monooxygenase activity"/>
    <property type="evidence" value="ECO:0007669"/>
    <property type="project" value="InterPro"/>
</dbReference>
<dbReference type="PIRSF" id="PIRSF011396">
    <property type="entry name" value="Trp_halogenase"/>
    <property type="match status" value="1"/>
</dbReference>
<dbReference type="Pfam" id="PF04820">
    <property type="entry name" value="Trp_halogenase"/>
    <property type="match status" value="1"/>
</dbReference>
<proteinExistence type="predicted"/>
<dbReference type="PANTHER" id="PTHR43747">
    <property type="entry name" value="FAD-BINDING PROTEIN"/>
    <property type="match status" value="1"/>
</dbReference>
<evidence type="ECO:0000313" key="4">
    <source>
        <dbReference type="Proteomes" id="UP000613266"/>
    </source>
</evidence>
<feature type="binding site" evidence="2">
    <location>
        <position position="316"/>
    </location>
    <ligand>
        <name>FAD</name>
        <dbReference type="ChEBI" id="CHEBI:57692"/>
    </ligand>
</feature>
<dbReference type="SUPFAM" id="SSF51905">
    <property type="entry name" value="FAD/NAD(P)-binding domain"/>
    <property type="match status" value="1"/>
</dbReference>
<keyword evidence="4" id="KW-1185">Reference proteome</keyword>
<sequence>MTAAALSKVLRGKYRIRLVESDEIGTVGVGEATIPMISLFNRMLELDEDEFMRKTQASFKLGIEFVNWGRLGDRYIHGFGVIGQFNWTVDFHHYWLKQWQAGKAKELAAYSINTAACHANKFMRARADMPNSPLGQIAHAFHFDASLYAKFLRGYAEERGVERIEGKIVEVQQRPGDGHVTGVQLHNGQLVEGELFIDCSGFRALLIEGALKTGYEDWSHWLPCDRALAVPCLSSAELTPYTRATARQAGWQWRIPLQHRVGNGHVYCSKFISDDEAAAVLLSNLDGAPLAEPRPIKFLTGRRRQTWNKNVVSIGLSSGFLEPLESTSIHLIQMGIAHLLTYFPAAGFSDAERDRYNRTMEQEFNWVRDFIILHYKATERTDSPFWNYCRTMDVPESLSQRMELFRSSGRLYQEGDELFRPISWLQVLHGQRVEAQSYHPLTDLLPEPEIQEYLDGVADVIQHCVDVMPTHASFIAEHCAAPKL</sequence>
<evidence type="ECO:0000256" key="1">
    <source>
        <dbReference type="PIRSR" id="PIRSR011396-1"/>
    </source>
</evidence>
<reference evidence="3" key="1">
    <citation type="submission" date="2020-12" db="EMBL/GenBank/DDBJ databases">
        <title>The genome sequence of Inhella sp. 1Y17.</title>
        <authorList>
            <person name="Liu Y."/>
        </authorList>
    </citation>
    <scope>NUCLEOTIDE SEQUENCE</scope>
    <source>
        <strain evidence="3">1Y17</strain>
    </source>
</reference>
<evidence type="ECO:0000256" key="2">
    <source>
        <dbReference type="PIRSR" id="PIRSR011396-2"/>
    </source>
</evidence>
<feature type="active site" evidence="1">
    <location>
        <position position="60"/>
    </location>
</feature>
<keyword evidence="2" id="KW-0285">Flavoprotein</keyword>
<dbReference type="Proteomes" id="UP000613266">
    <property type="component" value="Unassembled WGS sequence"/>
</dbReference>
<dbReference type="PANTHER" id="PTHR43747:SF4">
    <property type="entry name" value="FLAVIN-DEPENDENT TRYPTOPHAN HALOGENASE"/>
    <property type="match status" value="1"/>
</dbReference>
<dbReference type="EMBL" id="JAEDAK010000001">
    <property type="protein sequence ID" value="MBH9575308.1"/>
    <property type="molecule type" value="Genomic_DNA"/>
</dbReference>
<dbReference type="Gene3D" id="3.50.50.60">
    <property type="entry name" value="FAD/NAD(P)-binding domain"/>
    <property type="match status" value="1"/>
</dbReference>
<dbReference type="AlphaFoldDB" id="A0A931J0B5"/>
<feature type="binding site" evidence="2">
    <location>
        <position position="325"/>
    </location>
    <ligand>
        <name>L-tryptophan</name>
        <dbReference type="ChEBI" id="CHEBI:57912"/>
    </ligand>
</feature>
<protein>
    <submittedName>
        <fullName evidence="3">Tryptophan 7-halogenase</fullName>
    </submittedName>
</protein>
<feature type="binding site" evidence="2">
    <location>
        <position position="329"/>
    </location>
    <ligand>
        <name>FAD</name>
        <dbReference type="ChEBI" id="CHEBI:57692"/>
    </ligand>
</feature>
<dbReference type="InterPro" id="IPR050816">
    <property type="entry name" value="Flavin-dep_Halogenase_NPB"/>
</dbReference>
<accession>A0A931J0B5</accession>
<gene>
    <name evidence="3" type="ORF">I7X39_00180</name>
</gene>
<feature type="binding site" evidence="2">
    <location>
        <position position="60"/>
    </location>
    <ligand>
        <name>7-chloro-L-tryptophan</name>
        <dbReference type="ChEBI" id="CHEBI:58713"/>
    </ligand>
</feature>
<comment type="caution">
    <text evidence="3">The sequence shown here is derived from an EMBL/GenBank/DDBJ whole genome shotgun (WGS) entry which is preliminary data.</text>
</comment>
<dbReference type="GO" id="GO:0000166">
    <property type="term" value="F:nucleotide binding"/>
    <property type="evidence" value="ECO:0007669"/>
    <property type="project" value="UniProtKB-KW"/>
</dbReference>
<keyword evidence="2" id="KW-0547">Nucleotide-binding</keyword>
<dbReference type="InterPro" id="IPR033856">
    <property type="entry name" value="Trp_halogen"/>
</dbReference>
<dbReference type="InterPro" id="IPR006905">
    <property type="entry name" value="Flavin_halogenase"/>
</dbReference>
<evidence type="ECO:0000313" key="3">
    <source>
        <dbReference type="EMBL" id="MBH9575308.1"/>
    </source>
</evidence>